<name>A0A1C3HP48_9GAMM</name>
<evidence type="ECO:0000256" key="7">
    <source>
        <dbReference type="SAM" id="SignalP"/>
    </source>
</evidence>
<keyword evidence="4" id="KW-0378">Hydrolase</keyword>
<dbReference type="InterPro" id="IPR051156">
    <property type="entry name" value="Mito/Outer_Membr_Metalloprot"/>
</dbReference>
<sequence length="458" mass="51042">MHKPLAFFIAAFAACGISAADLELPDLGNPEKRIFIGDKARNIGMGVEGQLRQRGELLEQPEITQYLRELGNRLAAYAPAPSGYHFFVIDSPAINAFATSGGYIGINSGLIAMTDNEDQLAGVIAHEIGHVNQSHIARSIANAEKYGWMQAISLLAGIAVSVAADSASGAQATIAGTQAYIQEKKLEYSRAHEQQADDVAVKVLQKAGYDATQMATFFEKLMINGSHPPEFLMTHPLPENRADRQRSKAQKHTAARNPLDYQLAKTAIQRYSRHKLRDYRPDNAFAEQYRQVLEAQRRNDQAVLPTMLAALPPEKHPLFARLHGEQALLNGDPVQAEAVLENAWKRWKNNENLIMPYARTLIANGKAAEAEKLLQGQIARDPGAVQYYDLYGDLLERQRRRGEQFLLTAKYYALIGDYKLAAEQVGRALKDPTLPANERQKARTLQKRYELLQEQDEK</sequence>
<evidence type="ECO:0000313" key="10">
    <source>
        <dbReference type="Proteomes" id="UP000190837"/>
    </source>
</evidence>
<evidence type="ECO:0000259" key="8">
    <source>
        <dbReference type="Pfam" id="PF01435"/>
    </source>
</evidence>
<evidence type="ECO:0000256" key="4">
    <source>
        <dbReference type="ARBA" id="ARBA00022801"/>
    </source>
</evidence>
<evidence type="ECO:0000256" key="1">
    <source>
        <dbReference type="ARBA" id="ARBA00001947"/>
    </source>
</evidence>
<dbReference type="AlphaFoldDB" id="A0A1C3HP48"/>
<reference evidence="10" key="1">
    <citation type="submission" date="2016-04" db="EMBL/GenBank/DDBJ databases">
        <authorList>
            <person name="Tagini F."/>
        </authorList>
    </citation>
    <scope>NUCLEOTIDE SEQUENCE [LARGE SCALE GENOMIC DNA]</scope>
    <source>
        <strain evidence="10">CHUV0807</strain>
    </source>
</reference>
<dbReference type="Gene3D" id="3.30.2010.10">
    <property type="entry name" value="Metalloproteases ('zincins'), catalytic domain"/>
    <property type="match status" value="1"/>
</dbReference>
<feature type="domain" description="Peptidase M48" evidence="8">
    <location>
        <begin position="64"/>
        <end position="243"/>
    </location>
</feature>
<dbReference type="Pfam" id="PF01435">
    <property type="entry name" value="Peptidase_M48"/>
    <property type="match status" value="1"/>
</dbReference>
<keyword evidence="2 9" id="KW-0645">Protease</keyword>
<feature type="signal peptide" evidence="7">
    <location>
        <begin position="1"/>
        <end position="19"/>
    </location>
</feature>
<dbReference type="GO" id="GO:0016020">
    <property type="term" value="C:membrane"/>
    <property type="evidence" value="ECO:0007669"/>
    <property type="project" value="TreeGrafter"/>
</dbReference>
<proteinExistence type="predicted"/>
<keyword evidence="5" id="KW-0862">Zinc</keyword>
<keyword evidence="7" id="KW-0732">Signal</keyword>
<keyword evidence="6 9" id="KW-0482">Metalloprotease</keyword>
<dbReference type="CDD" id="cd07333">
    <property type="entry name" value="M48C_bepA_like"/>
    <property type="match status" value="1"/>
</dbReference>
<dbReference type="RefSeq" id="WP_079540870.1">
    <property type="nucleotide sequence ID" value="NZ_FKLO01000050.1"/>
</dbReference>
<organism evidence="9 10">
    <name type="scientific">Cardiobacterium hominis</name>
    <dbReference type="NCBI Taxonomy" id="2718"/>
    <lineage>
        <taxon>Bacteria</taxon>
        <taxon>Pseudomonadati</taxon>
        <taxon>Pseudomonadota</taxon>
        <taxon>Gammaproteobacteria</taxon>
        <taxon>Cardiobacteriales</taxon>
        <taxon>Cardiobacteriaceae</taxon>
        <taxon>Cardiobacterium</taxon>
    </lineage>
</organism>
<dbReference type="EMBL" id="FKLO01000050">
    <property type="protein sequence ID" value="SAY95921.1"/>
    <property type="molecule type" value="Genomic_DNA"/>
</dbReference>
<dbReference type="Proteomes" id="UP000190837">
    <property type="component" value="Unassembled WGS sequence"/>
</dbReference>
<gene>
    <name evidence="9" type="ORF">CHUV0807_1480</name>
</gene>
<dbReference type="GO" id="GO:0051603">
    <property type="term" value="P:proteolysis involved in protein catabolic process"/>
    <property type="evidence" value="ECO:0007669"/>
    <property type="project" value="TreeGrafter"/>
</dbReference>
<evidence type="ECO:0000256" key="5">
    <source>
        <dbReference type="ARBA" id="ARBA00022833"/>
    </source>
</evidence>
<dbReference type="GO" id="GO:0046872">
    <property type="term" value="F:metal ion binding"/>
    <property type="evidence" value="ECO:0007669"/>
    <property type="project" value="UniProtKB-KW"/>
</dbReference>
<evidence type="ECO:0000256" key="3">
    <source>
        <dbReference type="ARBA" id="ARBA00022723"/>
    </source>
</evidence>
<comment type="cofactor">
    <cofactor evidence="1">
        <name>Zn(2+)</name>
        <dbReference type="ChEBI" id="CHEBI:29105"/>
    </cofactor>
</comment>
<feature type="chain" id="PRO_5008675374" evidence="7">
    <location>
        <begin position="20"/>
        <end position="458"/>
    </location>
</feature>
<evidence type="ECO:0000256" key="2">
    <source>
        <dbReference type="ARBA" id="ARBA00022670"/>
    </source>
</evidence>
<evidence type="ECO:0000256" key="6">
    <source>
        <dbReference type="ARBA" id="ARBA00023049"/>
    </source>
</evidence>
<dbReference type="InterPro" id="IPR011990">
    <property type="entry name" value="TPR-like_helical_dom_sf"/>
</dbReference>
<accession>A0A1C3HP48</accession>
<protein>
    <submittedName>
        <fullName evidence="9">Exported zinc metalloprotease YfgC</fullName>
    </submittedName>
</protein>
<dbReference type="Pfam" id="PF14559">
    <property type="entry name" value="TPR_19"/>
    <property type="match status" value="1"/>
</dbReference>
<dbReference type="SUPFAM" id="SSF48452">
    <property type="entry name" value="TPR-like"/>
    <property type="match status" value="1"/>
</dbReference>
<dbReference type="GO" id="GO:0004222">
    <property type="term" value="F:metalloendopeptidase activity"/>
    <property type="evidence" value="ECO:0007669"/>
    <property type="project" value="InterPro"/>
</dbReference>
<dbReference type="InterPro" id="IPR001915">
    <property type="entry name" value="Peptidase_M48"/>
</dbReference>
<dbReference type="Gene3D" id="1.25.40.10">
    <property type="entry name" value="Tetratricopeptide repeat domain"/>
    <property type="match status" value="1"/>
</dbReference>
<dbReference type="PANTHER" id="PTHR22726:SF1">
    <property type="entry name" value="METALLOENDOPEPTIDASE OMA1, MITOCHONDRIAL"/>
    <property type="match status" value="1"/>
</dbReference>
<dbReference type="PANTHER" id="PTHR22726">
    <property type="entry name" value="METALLOENDOPEPTIDASE OMA1"/>
    <property type="match status" value="1"/>
</dbReference>
<dbReference type="PROSITE" id="PS51257">
    <property type="entry name" value="PROKAR_LIPOPROTEIN"/>
    <property type="match status" value="1"/>
</dbReference>
<keyword evidence="3" id="KW-0479">Metal-binding</keyword>
<evidence type="ECO:0000313" key="9">
    <source>
        <dbReference type="EMBL" id="SAY95921.1"/>
    </source>
</evidence>